<keyword evidence="2" id="KW-1133">Transmembrane helix</keyword>
<dbReference type="OrthoDB" id="6022667at2759"/>
<keyword evidence="4" id="KW-1185">Reference proteome</keyword>
<feature type="region of interest" description="Disordered" evidence="1">
    <location>
        <begin position="78"/>
        <end position="102"/>
    </location>
</feature>
<comment type="caution">
    <text evidence="3">The sequence shown here is derived from an EMBL/GenBank/DDBJ whole genome shotgun (WGS) entry which is preliminary data.</text>
</comment>
<feature type="transmembrane region" description="Helical" evidence="2">
    <location>
        <begin position="45"/>
        <end position="68"/>
    </location>
</feature>
<name>A0A4Y2JFX0_ARAVE</name>
<protein>
    <submittedName>
        <fullName evidence="3">Uncharacterized protein</fullName>
    </submittedName>
</protein>
<evidence type="ECO:0000313" key="3">
    <source>
        <dbReference type="EMBL" id="GBM88338.1"/>
    </source>
</evidence>
<evidence type="ECO:0000313" key="4">
    <source>
        <dbReference type="Proteomes" id="UP000499080"/>
    </source>
</evidence>
<dbReference type="EMBL" id="BGPR01003454">
    <property type="protein sequence ID" value="GBM88338.1"/>
    <property type="molecule type" value="Genomic_DNA"/>
</dbReference>
<accession>A0A4Y2JFX0</accession>
<dbReference type="AlphaFoldDB" id="A0A4Y2JFX0"/>
<dbReference type="Gene3D" id="1.20.1070.10">
    <property type="entry name" value="Rhodopsin 7-helix transmembrane proteins"/>
    <property type="match status" value="1"/>
</dbReference>
<feature type="region of interest" description="Disordered" evidence="1">
    <location>
        <begin position="161"/>
        <end position="187"/>
    </location>
</feature>
<dbReference type="Proteomes" id="UP000499080">
    <property type="component" value="Unassembled WGS sequence"/>
</dbReference>
<sequence length="187" mass="21476">MMLRLLQAVIFRLAKGPFIEDFYQCVTYGFYTAPWQEQLYTSFSLLFMFLIPLCILITTYSTTFATIAKIGSPRQNGLSNAKSNRWHGEVPRNPTLNPSTPFGPHNCEKTIVRYVEEMGARSLSRENRSRFGRFIYLLPQRTHHEKFGRLHAKTIINAKTRNRNGSEVQNGKSNILVKSSTSPVTWP</sequence>
<proteinExistence type="predicted"/>
<gene>
    <name evidence="3" type="ORF">AVEN_196975_1</name>
</gene>
<keyword evidence="2" id="KW-0472">Membrane</keyword>
<keyword evidence="2" id="KW-0812">Transmembrane</keyword>
<dbReference type="SUPFAM" id="SSF81321">
    <property type="entry name" value="Family A G protein-coupled receptor-like"/>
    <property type="match status" value="1"/>
</dbReference>
<evidence type="ECO:0000256" key="1">
    <source>
        <dbReference type="SAM" id="MobiDB-lite"/>
    </source>
</evidence>
<reference evidence="3 4" key="1">
    <citation type="journal article" date="2019" name="Sci. Rep.">
        <title>Orb-weaving spider Araneus ventricosus genome elucidates the spidroin gene catalogue.</title>
        <authorList>
            <person name="Kono N."/>
            <person name="Nakamura H."/>
            <person name="Ohtoshi R."/>
            <person name="Moran D.A.P."/>
            <person name="Shinohara A."/>
            <person name="Yoshida Y."/>
            <person name="Fujiwara M."/>
            <person name="Mori M."/>
            <person name="Tomita M."/>
            <person name="Arakawa K."/>
        </authorList>
    </citation>
    <scope>NUCLEOTIDE SEQUENCE [LARGE SCALE GENOMIC DNA]</scope>
</reference>
<organism evidence="3 4">
    <name type="scientific">Araneus ventricosus</name>
    <name type="common">Orbweaver spider</name>
    <name type="synonym">Epeira ventricosa</name>
    <dbReference type="NCBI Taxonomy" id="182803"/>
    <lineage>
        <taxon>Eukaryota</taxon>
        <taxon>Metazoa</taxon>
        <taxon>Ecdysozoa</taxon>
        <taxon>Arthropoda</taxon>
        <taxon>Chelicerata</taxon>
        <taxon>Arachnida</taxon>
        <taxon>Araneae</taxon>
        <taxon>Araneomorphae</taxon>
        <taxon>Entelegynae</taxon>
        <taxon>Araneoidea</taxon>
        <taxon>Araneidae</taxon>
        <taxon>Araneus</taxon>
    </lineage>
</organism>
<evidence type="ECO:0000256" key="2">
    <source>
        <dbReference type="SAM" id="Phobius"/>
    </source>
</evidence>